<evidence type="ECO:0000256" key="5">
    <source>
        <dbReference type="ARBA" id="ARBA00031985"/>
    </source>
</evidence>
<dbReference type="EC" id="5.6.2.1" evidence="3"/>
<dbReference type="InterPro" id="IPR023406">
    <property type="entry name" value="Topo_IA_AS"/>
</dbReference>
<dbReference type="InterPro" id="IPR003602">
    <property type="entry name" value="Topo_IA_DNA-bd_dom"/>
</dbReference>
<dbReference type="InterPro" id="IPR000380">
    <property type="entry name" value="Topo_IA"/>
</dbReference>
<reference evidence="10" key="1">
    <citation type="submission" date="2021-07" db="EMBL/GenBank/DDBJ databases">
        <title>Complete genome sequence of Crassaminicella sp. 143-21, isolated from a deep-sea hydrothermal vent.</title>
        <authorList>
            <person name="Li X."/>
        </authorList>
    </citation>
    <scope>NUCLEOTIDE SEQUENCE</scope>
    <source>
        <strain evidence="10">143-21</strain>
    </source>
</reference>
<dbReference type="InterPro" id="IPR034144">
    <property type="entry name" value="TOPRIM_TopoIII"/>
</dbReference>
<dbReference type="Pfam" id="PF01131">
    <property type="entry name" value="Topoisom_bac"/>
    <property type="match status" value="1"/>
</dbReference>
<evidence type="ECO:0000256" key="3">
    <source>
        <dbReference type="ARBA" id="ARBA00012891"/>
    </source>
</evidence>
<dbReference type="PROSITE" id="PS50880">
    <property type="entry name" value="TOPRIM"/>
    <property type="match status" value="1"/>
</dbReference>
<proteinExistence type="inferred from homology"/>
<evidence type="ECO:0000313" key="10">
    <source>
        <dbReference type="EMBL" id="QXM06428.1"/>
    </source>
</evidence>
<evidence type="ECO:0000256" key="4">
    <source>
        <dbReference type="ARBA" id="ARBA00030003"/>
    </source>
</evidence>
<dbReference type="PROSITE" id="PS00396">
    <property type="entry name" value="TOPO_IA_1"/>
    <property type="match status" value="1"/>
</dbReference>
<dbReference type="CDD" id="cd00186">
    <property type="entry name" value="TOP1Ac"/>
    <property type="match status" value="1"/>
</dbReference>
<dbReference type="PANTHER" id="PTHR11390">
    <property type="entry name" value="PROKARYOTIC DNA TOPOISOMERASE"/>
    <property type="match status" value="1"/>
</dbReference>
<protein>
    <recommendedName>
        <fullName evidence="3">DNA topoisomerase</fullName>
        <ecNumber evidence="3">5.6.2.1</ecNumber>
    </recommendedName>
    <alternativeName>
        <fullName evidence="7">Omega-protein</fullName>
    </alternativeName>
    <alternativeName>
        <fullName evidence="6">Relaxing enzyme</fullName>
    </alternativeName>
    <alternativeName>
        <fullName evidence="4">Swivelase</fullName>
    </alternativeName>
    <alternativeName>
        <fullName evidence="5">Untwisting enzyme</fullName>
    </alternativeName>
</protein>
<dbReference type="Proteomes" id="UP000886818">
    <property type="component" value="Chromosome"/>
</dbReference>
<dbReference type="PROSITE" id="PS52039">
    <property type="entry name" value="TOPO_IA_2"/>
    <property type="match status" value="1"/>
</dbReference>
<keyword evidence="11" id="KW-1185">Reference proteome</keyword>
<evidence type="ECO:0000256" key="6">
    <source>
        <dbReference type="ARBA" id="ARBA00032235"/>
    </source>
</evidence>
<dbReference type="InterPro" id="IPR006171">
    <property type="entry name" value="TOPRIM_dom"/>
</dbReference>
<comment type="catalytic activity">
    <reaction evidence="1">
        <text>ATP-independent breakage of single-stranded DNA, followed by passage and rejoining.</text>
        <dbReference type="EC" id="5.6.2.1"/>
    </reaction>
</comment>
<evidence type="ECO:0000259" key="8">
    <source>
        <dbReference type="PROSITE" id="PS50880"/>
    </source>
</evidence>
<name>A0ABX8RBJ7_9CLOT</name>
<dbReference type="SMART" id="SM00436">
    <property type="entry name" value="TOP1Bc"/>
    <property type="match status" value="1"/>
</dbReference>
<dbReference type="CDD" id="cd03362">
    <property type="entry name" value="TOPRIM_TopoIA_TopoIII"/>
    <property type="match status" value="1"/>
</dbReference>
<gene>
    <name evidence="10" type="ORF">KVH43_01240</name>
</gene>
<accession>A0ABX8RBJ7</accession>
<comment type="similarity">
    <text evidence="2">Belongs to the type IA topoisomerase family.</text>
</comment>
<evidence type="ECO:0000313" key="11">
    <source>
        <dbReference type="Proteomes" id="UP000886818"/>
    </source>
</evidence>
<dbReference type="RefSeq" id="WP_218283124.1">
    <property type="nucleotide sequence ID" value="NZ_CP078093.1"/>
</dbReference>
<evidence type="ECO:0000256" key="7">
    <source>
        <dbReference type="ARBA" id="ARBA00032877"/>
    </source>
</evidence>
<dbReference type="InterPro" id="IPR013497">
    <property type="entry name" value="Topo_IA_cen"/>
</dbReference>
<dbReference type="Pfam" id="PF01751">
    <property type="entry name" value="Toprim"/>
    <property type="match status" value="1"/>
</dbReference>
<evidence type="ECO:0000259" key="9">
    <source>
        <dbReference type="PROSITE" id="PS52039"/>
    </source>
</evidence>
<evidence type="ECO:0000256" key="1">
    <source>
        <dbReference type="ARBA" id="ARBA00000213"/>
    </source>
</evidence>
<feature type="domain" description="Toprim" evidence="8">
    <location>
        <begin position="3"/>
        <end position="138"/>
    </location>
</feature>
<dbReference type="InterPro" id="IPR003601">
    <property type="entry name" value="Topo_IA_2"/>
</dbReference>
<sequence>MSKALFITEKPSVAIEFAKVLNIKGRKGDGFIESDDAVITWCVGHLVNMSYPEKYDPKFKKWSLQDLPFLPKEYKYEVIKSVKKQFDIVKKQMKRKDIATIYVCTDSGREGEYIYRLVDKMVHVEDKDKKRVWIDSQTEEEIRKGIKNAKSLSEYDKLSDAAYLRAKEDYLIGINFSRLLTLIYSRRISNELGKKYVVIAVGRVMTCVLGMIVQREREIRSFVKTPFYKIISTFEFKDSLVYDGEWKAVEGSNYHLSNLLFKDIGFKEKEKAEKFIEELKDQGESTAIIEEVKRKKEKKNPPLLYNLAELQNECAKKLKLSPDETLEIVQGLYEKKMLTYPRTDARVLSKAVAKEIDKNIKGLLNMSKVCNLDNEDKKVNGFIKKIADEKLYKGLERTKYVNDKAITDHYAMIPTGQGLSNFNKLSDLAKKIFILIVRRFLAIFYPQAVFSKLSIITKVQSERFFTSSKVCIEEGYLEIINAGKKEKDNKLKSVEALKKLKKGQYVKIQNLTIKEGETAPPKRYNSGSMILAMENAGKLIEDEELREQIKGSGIGTSATRAEILKKLQKIGYIKLNKKTQILTPTQMGEMIYDVVNSSISSLLNPALTASWEKGLMMVANGEIMPDEYMEKLENYIRKNTQKVLKLSYYRNNSSTFSKMISSGKIESKPKINKALGSCIACEDGQILENRKAFYCSNWREGCKFTVWKDSLKMYGQQLTPEIIKELLEKGIIKDIDIVLPQTHEKCKASLEFREDKTGRLELKNVTRINKND</sequence>
<dbReference type="SMART" id="SM00493">
    <property type="entry name" value="TOPRIM"/>
    <property type="match status" value="1"/>
</dbReference>
<dbReference type="SMART" id="SM00437">
    <property type="entry name" value="TOP1Ac"/>
    <property type="match status" value="1"/>
</dbReference>
<feature type="domain" description="Topo IA-type catalytic" evidence="9">
    <location>
        <begin position="155"/>
        <end position="640"/>
    </location>
</feature>
<dbReference type="PANTHER" id="PTHR11390:SF21">
    <property type="entry name" value="DNA TOPOISOMERASE 3-ALPHA"/>
    <property type="match status" value="1"/>
</dbReference>
<evidence type="ECO:0000256" key="2">
    <source>
        <dbReference type="ARBA" id="ARBA00009446"/>
    </source>
</evidence>
<dbReference type="EMBL" id="CP078093">
    <property type="protein sequence ID" value="QXM06428.1"/>
    <property type="molecule type" value="Genomic_DNA"/>
</dbReference>
<organism evidence="10 11">
    <name type="scientific">Crassaminicella indica</name>
    <dbReference type="NCBI Taxonomy" id="2855394"/>
    <lineage>
        <taxon>Bacteria</taxon>
        <taxon>Bacillati</taxon>
        <taxon>Bacillota</taxon>
        <taxon>Clostridia</taxon>
        <taxon>Eubacteriales</taxon>
        <taxon>Clostridiaceae</taxon>
        <taxon>Crassaminicella</taxon>
    </lineage>
</organism>